<organism evidence="2 3">
    <name type="scientific">Moritella marina ATCC 15381</name>
    <dbReference type="NCBI Taxonomy" id="1202962"/>
    <lineage>
        <taxon>Bacteria</taxon>
        <taxon>Pseudomonadati</taxon>
        <taxon>Pseudomonadota</taxon>
        <taxon>Gammaproteobacteria</taxon>
        <taxon>Alteromonadales</taxon>
        <taxon>Moritellaceae</taxon>
        <taxon>Moritella</taxon>
    </lineage>
</organism>
<sequence length="146" mass="15816">MNEILELQTNQVSFISGLMAGFSLSIAAQILRNHHKSIYSTITLLMFTLTSLLFVVALYIDVRLSIEVAAITTFSMPVLEKISQVRAIGTASASAALFLFIIAIGMLTWLQGRIAGICGSLLAFIALLFVIIAKYKIDAIALLLHG</sequence>
<name>A0A5J6WLR6_MORMI</name>
<dbReference type="KEGG" id="mmaa:FR932_14750"/>
<reference evidence="2 3" key="1">
    <citation type="submission" date="2019-09" db="EMBL/GenBank/DDBJ databases">
        <title>Hybrid Assembly of the complete Genome of the Deep-Sea Bacterium Moritella marina from long Nanopore and Illumina reads.</title>
        <authorList>
            <person name="Magin S."/>
            <person name="Georgoulis A."/>
            <person name="Papadimitriou K."/>
            <person name="Iliakis G."/>
            <person name="Vorgias C.E."/>
        </authorList>
    </citation>
    <scope>NUCLEOTIDE SEQUENCE [LARGE SCALE GENOMIC DNA]</scope>
    <source>
        <strain evidence="2 3">MP-1</strain>
    </source>
</reference>
<protein>
    <submittedName>
        <fullName evidence="2">Phosphoadenosine phosphosulfate reductase</fullName>
    </submittedName>
</protein>
<dbReference type="RefSeq" id="WP_019441671.1">
    <property type="nucleotide sequence ID" value="NZ_ALOE01000020.1"/>
</dbReference>
<keyword evidence="3" id="KW-1185">Reference proteome</keyword>
<feature type="transmembrane region" description="Helical" evidence="1">
    <location>
        <begin position="85"/>
        <end position="108"/>
    </location>
</feature>
<keyword evidence="1" id="KW-0472">Membrane</keyword>
<dbReference type="AlphaFoldDB" id="A0A5J6WLR6"/>
<keyword evidence="1" id="KW-0812">Transmembrane</keyword>
<evidence type="ECO:0000313" key="3">
    <source>
        <dbReference type="Proteomes" id="UP000327424"/>
    </source>
</evidence>
<feature type="transmembrane region" description="Helical" evidence="1">
    <location>
        <begin position="12"/>
        <end position="31"/>
    </location>
</feature>
<feature type="transmembrane region" description="Helical" evidence="1">
    <location>
        <begin position="114"/>
        <end position="133"/>
    </location>
</feature>
<dbReference type="OrthoDB" id="6400340at2"/>
<dbReference type="EMBL" id="CP044399">
    <property type="protein sequence ID" value="QFI39023.1"/>
    <property type="molecule type" value="Genomic_DNA"/>
</dbReference>
<evidence type="ECO:0000256" key="1">
    <source>
        <dbReference type="SAM" id="Phobius"/>
    </source>
</evidence>
<dbReference type="Proteomes" id="UP000327424">
    <property type="component" value="Chromosome"/>
</dbReference>
<proteinExistence type="predicted"/>
<feature type="transmembrane region" description="Helical" evidence="1">
    <location>
        <begin position="37"/>
        <end position="60"/>
    </location>
</feature>
<evidence type="ECO:0000313" key="2">
    <source>
        <dbReference type="EMBL" id="QFI39023.1"/>
    </source>
</evidence>
<gene>
    <name evidence="2" type="ORF">FR932_14750</name>
</gene>
<accession>A0A5J6WLR6</accession>
<keyword evidence="1" id="KW-1133">Transmembrane helix</keyword>